<keyword evidence="1" id="KW-0812">Transmembrane</keyword>
<keyword evidence="4" id="KW-1185">Reference proteome</keyword>
<dbReference type="InterPro" id="IPR000045">
    <property type="entry name" value="Prepilin_IV_endopep_pep"/>
</dbReference>
<feature type="domain" description="Prepilin type IV endopeptidase peptidase" evidence="2">
    <location>
        <begin position="6"/>
        <end position="95"/>
    </location>
</feature>
<dbReference type="OrthoDB" id="4428077at2"/>
<evidence type="ECO:0000313" key="3">
    <source>
        <dbReference type="EMBL" id="APT92444.1"/>
    </source>
</evidence>
<evidence type="ECO:0000313" key="4">
    <source>
        <dbReference type="Proteomes" id="UP000185491"/>
    </source>
</evidence>
<evidence type="ECO:0000256" key="1">
    <source>
        <dbReference type="SAM" id="Phobius"/>
    </source>
</evidence>
<protein>
    <recommendedName>
        <fullName evidence="2">Prepilin type IV endopeptidase peptidase domain-containing protein</fullName>
    </recommendedName>
</protein>
<organism evidence="3 4">
    <name type="scientific">Corynebacterium phocae</name>
    <dbReference type="NCBI Taxonomy" id="161895"/>
    <lineage>
        <taxon>Bacteria</taxon>
        <taxon>Bacillati</taxon>
        <taxon>Actinomycetota</taxon>
        <taxon>Actinomycetes</taxon>
        <taxon>Mycobacteriales</taxon>
        <taxon>Corynebacteriaceae</taxon>
        <taxon>Corynebacterium</taxon>
    </lineage>
</organism>
<dbReference type="AlphaFoldDB" id="A0A1L7D2U2"/>
<dbReference type="EMBL" id="CP009249">
    <property type="protein sequence ID" value="APT92444.1"/>
    <property type="molecule type" value="Genomic_DNA"/>
</dbReference>
<feature type="transmembrane region" description="Helical" evidence="1">
    <location>
        <begin position="27"/>
        <end position="60"/>
    </location>
</feature>
<keyword evidence="1" id="KW-0472">Membrane</keyword>
<sequence>MWGILWGIWALALSYYDIRFRRLPDRLTLPAAVISLAVFSPTGLAWCGTYLVLAVLIGGIGGGDIKLALPLGMVVAHLGGLWAVLVAMVAASLITVVLTAALKPRRGCPHGPSMLLAATLVAMKLT</sequence>
<keyword evidence="1" id="KW-1133">Transmembrane helix</keyword>
<dbReference type="STRING" id="161895.CPHO_05600"/>
<evidence type="ECO:0000259" key="2">
    <source>
        <dbReference type="Pfam" id="PF01478"/>
    </source>
</evidence>
<dbReference type="GO" id="GO:0004190">
    <property type="term" value="F:aspartic-type endopeptidase activity"/>
    <property type="evidence" value="ECO:0007669"/>
    <property type="project" value="InterPro"/>
</dbReference>
<dbReference type="Pfam" id="PF01478">
    <property type="entry name" value="Peptidase_A24"/>
    <property type="match status" value="1"/>
</dbReference>
<feature type="transmembrane region" description="Helical" evidence="1">
    <location>
        <begin position="80"/>
        <end position="102"/>
    </location>
</feature>
<dbReference type="Proteomes" id="UP000185491">
    <property type="component" value="Chromosome"/>
</dbReference>
<dbReference type="GO" id="GO:0016020">
    <property type="term" value="C:membrane"/>
    <property type="evidence" value="ECO:0007669"/>
    <property type="project" value="InterPro"/>
</dbReference>
<name>A0A1L7D2U2_9CORY</name>
<proteinExistence type="predicted"/>
<dbReference type="RefSeq" id="WP_075733924.1">
    <property type="nucleotide sequence ID" value="NZ_CP009249.1"/>
</dbReference>
<gene>
    <name evidence="3" type="ORF">CPHO_05600</name>
</gene>
<accession>A0A1L7D2U2</accession>
<dbReference type="KEGG" id="cpho:CPHO_05600"/>
<reference evidence="3 4" key="1">
    <citation type="submission" date="2014-08" db="EMBL/GenBank/DDBJ databases">
        <title>Complete genome sequence of Corynebacterium phocae M408/89/1(T)(=DSM 44612(T)), isolated from the common seal (Phoca vitulina).</title>
        <authorList>
            <person name="Ruckert C."/>
            <person name="Albersmeier A."/>
            <person name="Winkler A."/>
            <person name="Kalinowski J."/>
        </authorList>
    </citation>
    <scope>NUCLEOTIDE SEQUENCE [LARGE SCALE GENOMIC DNA]</scope>
    <source>
        <strain evidence="3 4">M408/89/1</strain>
    </source>
</reference>
<dbReference type="Gene3D" id="1.20.120.1220">
    <property type="match status" value="1"/>
</dbReference>